<accession>A0A495PUV6</accession>
<comment type="caution">
    <text evidence="1">The sequence shown here is derived from an EMBL/GenBank/DDBJ whole genome shotgun (WGS) entry which is preliminary data.</text>
</comment>
<dbReference type="OrthoDB" id="1413766at2"/>
<gene>
    <name evidence="1" type="ORF">BC962_1497</name>
</gene>
<evidence type="ECO:0000313" key="1">
    <source>
        <dbReference type="EMBL" id="RKS53248.1"/>
    </source>
</evidence>
<evidence type="ECO:0000313" key="2">
    <source>
        <dbReference type="Proteomes" id="UP000276282"/>
    </source>
</evidence>
<proteinExistence type="predicted"/>
<sequence>MKTQFSVFQFHPFIFLICLLFIISIPTTGSSRTFQQNIEVNKFQYIEFKGEVVDERNGDPINSAHLTVDGSNISTITNSDGEFSLKIPADLMNSNLTVSYLGYKSKNIPINTLTKENNRISLQESVEVLTEVSIFKSKDAKKLVSEMLENRGSNYFSSPTLMTAFYRETIKKRRKNASLSEAVIKIYKQPNSSPKKDAVAIFKARKSTDYDRLDTLALKLRGGPFNTLYVDLMKYTEFVFETDNIEEYKFSFDRPTKINNRYVYVVDFEEINKSLPWYYGKLFIDAETHSLVKASYKLNVDDKDAASKMFVKSKPNRARVFPIDVNYEIDYLQSNGKWYYSYGNALLEFVVDWNKRLFNSRYTLNSEMVVTNWEDYTNKEAPNDLNYIRPSVVMVDDISGFSDPEFWGNNNIIEPEKSIQNAIEKIQRQLKKE</sequence>
<keyword evidence="1" id="KW-0378">Hydrolase</keyword>
<protein>
    <submittedName>
        <fullName evidence="1">Carboxypeptidase-like protein</fullName>
    </submittedName>
</protein>
<dbReference type="GO" id="GO:0004180">
    <property type="term" value="F:carboxypeptidase activity"/>
    <property type="evidence" value="ECO:0007669"/>
    <property type="project" value="UniProtKB-KW"/>
</dbReference>
<reference evidence="1 2" key="1">
    <citation type="submission" date="2018-10" db="EMBL/GenBank/DDBJ databases">
        <title>Genomic Encyclopedia of Archaeal and Bacterial Type Strains, Phase II (KMG-II): from individual species to whole genera.</title>
        <authorList>
            <person name="Goeker M."/>
        </authorList>
    </citation>
    <scope>NUCLEOTIDE SEQUENCE [LARGE SCALE GENOMIC DNA]</scope>
    <source>
        <strain evidence="1 2">DSM 19839</strain>
    </source>
</reference>
<dbReference type="Proteomes" id="UP000276282">
    <property type="component" value="Unassembled WGS sequence"/>
</dbReference>
<dbReference type="RefSeq" id="WP_121345356.1">
    <property type="nucleotide sequence ID" value="NZ_RBLG01000002.1"/>
</dbReference>
<dbReference type="EMBL" id="RBLG01000002">
    <property type="protein sequence ID" value="RKS53248.1"/>
    <property type="molecule type" value="Genomic_DNA"/>
</dbReference>
<dbReference type="AlphaFoldDB" id="A0A495PUV6"/>
<keyword evidence="1" id="KW-0121">Carboxypeptidase</keyword>
<dbReference type="Pfam" id="PF13715">
    <property type="entry name" value="CarbopepD_reg_2"/>
    <property type="match status" value="1"/>
</dbReference>
<dbReference type="InterPro" id="IPR008969">
    <property type="entry name" value="CarboxyPept-like_regulatory"/>
</dbReference>
<dbReference type="SUPFAM" id="SSF49464">
    <property type="entry name" value="Carboxypeptidase regulatory domain-like"/>
    <property type="match status" value="1"/>
</dbReference>
<organism evidence="1 2">
    <name type="scientific">Gillisia mitskevichiae</name>
    <dbReference type="NCBI Taxonomy" id="270921"/>
    <lineage>
        <taxon>Bacteria</taxon>
        <taxon>Pseudomonadati</taxon>
        <taxon>Bacteroidota</taxon>
        <taxon>Flavobacteriia</taxon>
        <taxon>Flavobacteriales</taxon>
        <taxon>Flavobacteriaceae</taxon>
        <taxon>Gillisia</taxon>
    </lineage>
</organism>
<keyword evidence="2" id="KW-1185">Reference proteome</keyword>
<dbReference type="Gene3D" id="2.60.40.1120">
    <property type="entry name" value="Carboxypeptidase-like, regulatory domain"/>
    <property type="match status" value="1"/>
</dbReference>
<keyword evidence="1" id="KW-0645">Protease</keyword>
<name>A0A495PUV6_9FLAO</name>